<dbReference type="PANTHER" id="PTHR24198:SF165">
    <property type="entry name" value="ANKYRIN REPEAT-CONTAINING PROTEIN-RELATED"/>
    <property type="match status" value="1"/>
</dbReference>
<dbReference type="EMBL" id="CAJOBC010000012">
    <property type="protein sequence ID" value="CAF3517415.1"/>
    <property type="molecule type" value="Genomic_DNA"/>
</dbReference>
<evidence type="ECO:0000313" key="8">
    <source>
        <dbReference type="EMBL" id="CAF3517415.1"/>
    </source>
</evidence>
<dbReference type="SUPFAM" id="SSF48403">
    <property type="entry name" value="Ankyrin repeat"/>
    <property type="match status" value="1"/>
</dbReference>
<dbReference type="InterPro" id="IPR036770">
    <property type="entry name" value="Ankyrin_rpt-contain_sf"/>
</dbReference>
<feature type="repeat" description="ANK" evidence="3">
    <location>
        <begin position="208"/>
        <end position="240"/>
    </location>
</feature>
<protein>
    <recommendedName>
        <fullName evidence="10">Ankyrin repeat domain-containing protein</fullName>
    </recommendedName>
</protein>
<dbReference type="OrthoDB" id="10257076at2759"/>
<organism evidence="6 9">
    <name type="scientific">Didymodactylos carnosus</name>
    <dbReference type="NCBI Taxonomy" id="1234261"/>
    <lineage>
        <taxon>Eukaryota</taxon>
        <taxon>Metazoa</taxon>
        <taxon>Spiralia</taxon>
        <taxon>Gnathifera</taxon>
        <taxon>Rotifera</taxon>
        <taxon>Eurotatoria</taxon>
        <taxon>Bdelloidea</taxon>
        <taxon>Philodinida</taxon>
        <taxon>Philodinidae</taxon>
        <taxon>Didymodactylos</taxon>
    </lineage>
</organism>
<dbReference type="EMBL" id="CAJOBA010000002">
    <property type="protein sequence ID" value="CAF3492545.1"/>
    <property type="molecule type" value="Genomic_DNA"/>
</dbReference>
<evidence type="ECO:0000313" key="6">
    <source>
        <dbReference type="EMBL" id="CAF0739258.1"/>
    </source>
</evidence>
<comment type="caution">
    <text evidence="6">The sequence shown here is derived from an EMBL/GenBank/DDBJ whole genome shotgun (WGS) entry which is preliminary data.</text>
</comment>
<dbReference type="Proteomes" id="UP000681722">
    <property type="component" value="Unassembled WGS sequence"/>
</dbReference>
<accession>A0A813NNW5</accession>
<feature type="region of interest" description="Disordered" evidence="4">
    <location>
        <begin position="288"/>
        <end position="350"/>
    </location>
</feature>
<feature type="repeat" description="ANK" evidence="3">
    <location>
        <begin position="81"/>
        <end position="109"/>
    </location>
</feature>
<sequence>MGFGVSKEQLISNAIENQDVSELRLQMKDLTPEQLRQIFIQSVPGEENQCTLLHYAAWQDNPDLLAPLLEYVTDLEIRDGFGWTPLMSAINRGSRENVKLLLGHGARIDCDFAKGLTLVADAMAFNDKGNIEQTSSYANSKYIFILELVSLLIENGAQVSNSRSESIVDGENSVDYPLLHYAVDDGQEEMVRILTEKGKAPLNTPDQSGWYPLHLASGHGYLEIVKLLVNKGADINVKDKDGNTPLAWARKMEAREVEAFLSSSGAVADDSWHGEEIKLKTYEEANEENTIDNVQQNGGENHVEKSSFEIEMESKSNSKRQPSTIDQEKFTSFDALQRKRNNPIVNEKKP</sequence>
<dbReference type="Gene3D" id="1.25.40.20">
    <property type="entry name" value="Ankyrin repeat-containing domain"/>
    <property type="match status" value="2"/>
</dbReference>
<evidence type="ECO:0000256" key="4">
    <source>
        <dbReference type="SAM" id="MobiDB-lite"/>
    </source>
</evidence>
<name>A0A813NNW5_9BILA</name>
<proteinExistence type="predicted"/>
<dbReference type="PANTHER" id="PTHR24198">
    <property type="entry name" value="ANKYRIN REPEAT AND PROTEIN KINASE DOMAIN-CONTAINING PROTEIN"/>
    <property type="match status" value="1"/>
</dbReference>
<evidence type="ECO:0000313" key="5">
    <source>
        <dbReference type="EMBL" id="CAF0721224.1"/>
    </source>
</evidence>
<evidence type="ECO:0000256" key="3">
    <source>
        <dbReference type="PROSITE-ProRule" id="PRU00023"/>
    </source>
</evidence>
<dbReference type="SMART" id="SM00248">
    <property type="entry name" value="ANK"/>
    <property type="match status" value="5"/>
</dbReference>
<dbReference type="EMBL" id="CAJNOK010000002">
    <property type="protein sequence ID" value="CAF0721224.1"/>
    <property type="molecule type" value="Genomic_DNA"/>
</dbReference>
<gene>
    <name evidence="6" type="ORF">GPM918_LOCUS164</name>
    <name evidence="5" type="ORF">OVA965_LOCUS58</name>
    <name evidence="8" type="ORF">SRO942_LOCUS165</name>
    <name evidence="7" type="ORF">TMI583_LOCUS58</name>
</gene>
<dbReference type="Proteomes" id="UP000663829">
    <property type="component" value="Unassembled WGS sequence"/>
</dbReference>
<dbReference type="PROSITE" id="PS50297">
    <property type="entry name" value="ANK_REP_REGION"/>
    <property type="match status" value="2"/>
</dbReference>
<dbReference type="InterPro" id="IPR002110">
    <property type="entry name" value="Ankyrin_rpt"/>
</dbReference>
<dbReference type="PRINTS" id="PR01415">
    <property type="entry name" value="ANKYRIN"/>
</dbReference>
<evidence type="ECO:0000256" key="2">
    <source>
        <dbReference type="ARBA" id="ARBA00023043"/>
    </source>
</evidence>
<keyword evidence="1" id="KW-0677">Repeat</keyword>
<keyword evidence="9" id="KW-1185">Reference proteome</keyword>
<reference evidence="6" key="1">
    <citation type="submission" date="2021-02" db="EMBL/GenBank/DDBJ databases">
        <authorList>
            <person name="Nowell W R."/>
        </authorList>
    </citation>
    <scope>NUCLEOTIDE SEQUENCE</scope>
</reference>
<keyword evidence="2 3" id="KW-0040">ANK repeat</keyword>
<evidence type="ECO:0000313" key="9">
    <source>
        <dbReference type="Proteomes" id="UP000663829"/>
    </source>
</evidence>
<dbReference type="Pfam" id="PF12796">
    <property type="entry name" value="Ank_2"/>
    <property type="match status" value="2"/>
</dbReference>
<dbReference type="PROSITE" id="PS50088">
    <property type="entry name" value="ANK_REPEAT"/>
    <property type="match status" value="2"/>
</dbReference>
<evidence type="ECO:0000313" key="7">
    <source>
        <dbReference type="EMBL" id="CAF3492545.1"/>
    </source>
</evidence>
<evidence type="ECO:0000256" key="1">
    <source>
        <dbReference type="ARBA" id="ARBA00022737"/>
    </source>
</evidence>
<dbReference type="Proteomes" id="UP000682733">
    <property type="component" value="Unassembled WGS sequence"/>
</dbReference>
<dbReference type="AlphaFoldDB" id="A0A813NNW5"/>
<dbReference type="Proteomes" id="UP000677228">
    <property type="component" value="Unassembled WGS sequence"/>
</dbReference>
<feature type="compositionally biased region" description="Basic and acidic residues" evidence="4">
    <location>
        <begin position="301"/>
        <end position="316"/>
    </location>
</feature>
<evidence type="ECO:0008006" key="10">
    <source>
        <dbReference type="Google" id="ProtNLM"/>
    </source>
</evidence>
<dbReference type="EMBL" id="CAJNOQ010000012">
    <property type="protein sequence ID" value="CAF0739258.1"/>
    <property type="molecule type" value="Genomic_DNA"/>
</dbReference>